<evidence type="ECO:0000313" key="2">
    <source>
        <dbReference type="EMBL" id="ARR75025.1"/>
    </source>
</evidence>
<dbReference type="PANTHER" id="PTHR20992">
    <property type="entry name" value="AT15442P-RELATED"/>
    <property type="match status" value="1"/>
</dbReference>
<keyword evidence="1" id="KW-1133">Transmembrane helix</keyword>
<dbReference type="InterPro" id="IPR005240">
    <property type="entry name" value="DUF389"/>
</dbReference>
<proteinExistence type="predicted"/>
<dbReference type="EMBL" id="KY565528">
    <property type="protein sequence ID" value="ARR75025.1"/>
    <property type="molecule type" value="Genomic_DNA"/>
</dbReference>
<feature type="transmembrane region" description="Helical" evidence="1">
    <location>
        <begin position="81"/>
        <end position="106"/>
    </location>
</feature>
<name>A0A1X9VNW0_9VIRU</name>
<dbReference type="PANTHER" id="PTHR20992:SF9">
    <property type="entry name" value="AT15442P-RELATED"/>
    <property type="match status" value="1"/>
</dbReference>
<dbReference type="Pfam" id="PF04087">
    <property type="entry name" value="DUF389"/>
    <property type="match status" value="1"/>
</dbReference>
<feature type="transmembrane region" description="Helical" evidence="1">
    <location>
        <begin position="27"/>
        <end position="46"/>
    </location>
</feature>
<organism evidence="2">
    <name type="scientific">Mimivirus AB-566-O17</name>
    <dbReference type="NCBI Taxonomy" id="1988039"/>
    <lineage>
        <taxon>Viruses</taxon>
        <taxon>Varidnaviria</taxon>
        <taxon>Bamfordvirae</taxon>
        <taxon>Nucleocytoviricota</taxon>
        <taxon>Megaviricetes</taxon>
        <taxon>Imitervirales</taxon>
        <taxon>Mimiviridae</taxon>
        <taxon>Megamimivirinae</taxon>
        <taxon>Mimivirus</taxon>
    </lineage>
</organism>
<reference evidence="2" key="1">
    <citation type="journal article" date="2017" name="ISME J.">
        <title>Genomic exploration of individual giant ocean viruses.</title>
        <authorList>
            <person name="Wilson W.H."/>
            <person name="Gilg I.C."/>
            <person name="Moniruzzaman M."/>
            <person name="Field E.K."/>
            <person name="Koren S."/>
            <person name="LeCleir G.R."/>
            <person name="Martinez Martinez J."/>
            <person name="Poulton N.J."/>
            <person name="Swan B.K."/>
            <person name="Stepanauskas R."/>
            <person name="Wilhelm S.W."/>
        </authorList>
    </citation>
    <scope>NUCLEOTIDE SEQUENCE</scope>
</reference>
<feature type="transmembrane region" description="Helical" evidence="1">
    <location>
        <begin position="52"/>
        <end position="74"/>
    </location>
</feature>
<sequence>MLLKQNFDLENLVSKCDFTSFRYNTHFFTNLPLVVLASLVGAIGLAKNDASILIASMLFSPLGSQIIRSSIGFINGNTQQIYLGIVNHLLYVGIIVFIGYLVGLFVPEISNNKELVDRGTWTDSTSGIVFTIFLAILSGILLAMVSKNNDASIMVGIGIGASLLPPLIACGMFLSFSNDPEKNGKHALKSFGLWLVNYIVIIITMILTFKFTCK</sequence>
<keyword evidence="1" id="KW-0812">Transmembrane</keyword>
<feature type="transmembrane region" description="Helical" evidence="1">
    <location>
        <begin position="191"/>
        <end position="209"/>
    </location>
</feature>
<protein>
    <recommendedName>
        <fullName evidence="3">DUF389 domain-containing protein</fullName>
    </recommendedName>
</protein>
<accession>A0A1X9VNW0</accession>
<gene>
    <name evidence="2" type="ORF">SAGO17_00107</name>
</gene>
<feature type="transmembrane region" description="Helical" evidence="1">
    <location>
        <begin position="126"/>
        <end position="146"/>
    </location>
</feature>
<evidence type="ECO:0008006" key="3">
    <source>
        <dbReference type="Google" id="ProtNLM"/>
    </source>
</evidence>
<keyword evidence="1" id="KW-0472">Membrane</keyword>
<evidence type="ECO:0000256" key="1">
    <source>
        <dbReference type="SAM" id="Phobius"/>
    </source>
</evidence>
<feature type="transmembrane region" description="Helical" evidence="1">
    <location>
        <begin position="153"/>
        <end position="176"/>
    </location>
</feature>